<feature type="region of interest" description="Disordered" evidence="1">
    <location>
        <begin position="1"/>
        <end position="39"/>
    </location>
</feature>
<organism evidence="2 3">
    <name type="scientific">Cystobacter fuscus (strain ATCC 25194 / DSM 2262 / NBRC 100088 / M29)</name>
    <dbReference type="NCBI Taxonomy" id="1242864"/>
    <lineage>
        <taxon>Bacteria</taxon>
        <taxon>Pseudomonadati</taxon>
        <taxon>Myxococcota</taxon>
        <taxon>Myxococcia</taxon>
        <taxon>Myxococcales</taxon>
        <taxon>Cystobacterineae</taxon>
        <taxon>Archangiaceae</taxon>
        <taxon>Cystobacter</taxon>
    </lineage>
</organism>
<protein>
    <submittedName>
        <fullName evidence="2">Uncharacterized protein</fullName>
    </submittedName>
</protein>
<feature type="compositionally biased region" description="Basic and acidic residues" evidence="1">
    <location>
        <begin position="17"/>
        <end position="39"/>
    </location>
</feature>
<accession>S9QPR7</accession>
<name>S9QPR7_CYSF2</name>
<comment type="caution">
    <text evidence="2">The sequence shown here is derived from an EMBL/GenBank/DDBJ whole genome shotgun (WGS) entry which is preliminary data.</text>
</comment>
<dbReference type="EMBL" id="ANAH02000005">
    <property type="protein sequence ID" value="EPX63309.1"/>
    <property type="molecule type" value="Genomic_DNA"/>
</dbReference>
<dbReference type="Proteomes" id="UP000011682">
    <property type="component" value="Unassembled WGS sequence"/>
</dbReference>
<keyword evidence="3" id="KW-1185">Reference proteome</keyword>
<evidence type="ECO:0000313" key="2">
    <source>
        <dbReference type="EMBL" id="EPX63309.1"/>
    </source>
</evidence>
<dbReference type="AlphaFoldDB" id="S9QPR7"/>
<sequence length="39" mass="4282">MGGAAMGDTEDFEEQGGWDRRRSALRTTDVRPLDEARAG</sequence>
<reference evidence="2" key="1">
    <citation type="submission" date="2013-05" db="EMBL/GenBank/DDBJ databases">
        <title>Genome assembly of Cystobacter fuscus DSM 2262.</title>
        <authorList>
            <person name="Sharma G."/>
            <person name="Khatri I."/>
            <person name="Kaur C."/>
            <person name="Mayilraj S."/>
            <person name="Subramanian S."/>
        </authorList>
    </citation>
    <scope>NUCLEOTIDE SEQUENCE [LARGE SCALE GENOMIC DNA]</scope>
    <source>
        <strain evidence="2">DSM 2262</strain>
    </source>
</reference>
<proteinExistence type="predicted"/>
<gene>
    <name evidence="2" type="ORF">D187_005715</name>
</gene>
<evidence type="ECO:0000313" key="3">
    <source>
        <dbReference type="Proteomes" id="UP000011682"/>
    </source>
</evidence>
<evidence type="ECO:0000256" key="1">
    <source>
        <dbReference type="SAM" id="MobiDB-lite"/>
    </source>
</evidence>